<sequence>MPLTDTTIRNTKPTDKLQKLFDGGGLFLLVTPAGQRYWRLKYRVAGKEKLLALGVYPDVSLAAARKKRDEAREKLAAGVDPGEAKKADKRAARLAAINTFEALALAWMDERRPYVEPAQYDKTLARFNSDAFPWIGKRPITEIEAPDILDVLKRVDNRGARFTAHRLRSEISRVFRYGIKEGFCKSDPARDLTGAIPPAQTTHFASITEPAKVGEMLRAFDSFTGTFPVLCALKLAPMLFVRPGELRKAEWEQFDLDKGEWRYRVTKTDTLHLVPLATQAVAILHALQALTGSGLYVFPGARDRKCPMSEAAINAALRRLGYDTKTEITGHGFRAMARTILHEELEQKPEVIEHQLAHAVSDNLGGAYNRTKFIKERRAMMQRWADYLDTIKVGATVLPLSSGSANAPKAARYFVDTEFTSLDNAELISISIVGQDGSEFYAERSDFNREACSDFVRAHVLPQLGKVPARALADARLRDDLRKWMAAIPLDPPPVMCCDGGGTEYDLPLLYSALGGPLPRAWSTEDVSPRLDPARLQSYRTIHGGQHHALHDARANAHAFREPDAEFIPITAVGGA</sequence>
<organism evidence="8 9">
    <name type="scientific">Paraburkholderia ginsengisoli</name>
    <dbReference type="NCBI Taxonomy" id="311231"/>
    <lineage>
        <taxon>Bacteria</taxon>
        <taxon>Pseudomonadati</taxon>
        <taxon>Pseudomonadota</taxon>
        <taxon>Betaproteobacteria</taxon>
        <taxon>Burkholderiales</taxon>
        <taxon>Burkholderiaceae</taxon>
        <taxon>Paraburkholderia</taxon>
    </lineage>
</organism>
<dbReference type="Pfam" id="PF22022">
    <property type="entry name" value="Phage_int_M"/>
    <property type="match status" value="1"/>
</dbReference>
<dbReference type="GO" id="GO:0015074">
    <property type="term" value="P:DNA integration"/>
    <property type="evidence" value="ECO:0007669"/>
    <property type="project" value="UniProtKB-KW"/>
</dbReference>
<evidence type="ECO:0000256" key="5">
    <source>
        <dbReference type="PROSITE-ProRule" id="PRU01248"/>
    </source>
</evidence>
<evidence type="ECO:0000259" key="6">
    <source>
        <dbReference type="PROSITE" id="PS51898"/>
    </source>
</evidence>
<comment type="similarity">
    <text evidence="1">Belongs to the 'phage' integrase family.</text>
</comment>
<dbReference type="AlphaFoldDB" id="A0A7T4T8C7"/>
<keyword evidence="2" id="KW-0229">DNA integration</keyword>
<keyword evidence="3 5" id="KW-0238">DNA-binding</keyword>
<proteinExistence type="inferred from homology"/>
<evidence type="ECO:0000256" key="3">
    <source>
        <dbReference type="ARBA" id="ARBA00023125"/>
    </source>
</evidence>
<dbReference type="EMBL" id="CP066075">
    <property type="protein sequence ID" value="QQC63752.1"/>
    <property type="molecule type" value="Genomic_DNA"/>
</dbReference>
<reference evidence="8 9" key="1">
    <citation type="submission" date="2020-12" db="EMBL/GenBank/DDBJ databases">
        <title>FDA dAtabase for Regulatory Grade micrObial Sequences (FDA-ARGOS): Supporting development and validation of Infectious Disease Dx tests.</title>
        <authorList>
            <person name="Nelson B."/>
            <person name="Plummer A."/>
            <person name="Tallon L."/>
            <person name="Sadzewicz L."/>
            <person name="Zhao X."/>
            <person name="Boylan J."/>
            <person name="Ott S."/>
            <person name="Bowen H."/>
            <person name="Vavikolanu K."/>
            <person name="Mehta A."/>
            <person name="Aluvathingal J."/>
            <person name="Nadendla S."/>
            <person name="Myers T."/>
            <person name="Yan Y."/>
            <person name="Sichtig H."/>
        </authorList>
    </citation>
    <scope>NUCLEOTIDE SEQUENCE [LARGE SCALE GENOMIC DNA]</scope>
    <source>
        <strain evidence="8 9">FDAARGOS_1049</strain>
    </source>
</reference>
<dbReference type="InterPro" id="IPR025166">
    <property type="entry name" value="Integrase_DNA_bind_dom"/>
</dbReference>
<dbReference type="Proteomes" id="UP000595610">
    <property type="component" value="Chromosome 1"/>
</dbReference>
<dbReference type="PROSITE" id="PS51900">
    <property type="entry name" value="CB"/>
    <property type="match status" value="1"/>
</dbReference>
<dbReference type="CDD" id="cd00801">
    <property type="entry name" value="INT_P4_C"/>
    <property type="match status" value="1"/>
</dbReference>
<dbReference type="Gene3D" id="1.10.150.130">
    <property type="match status" value="1"/>
</dbReference>
<dbReference type="InterPro" id="IPR036397">
    <property type="entry name" value="RNaseH_sf"/>
</dbReference>
<dbReference type="Pfam" id="PF00589">
    <property type="entry name" value="Phage_integrase"/>
    <property type="match status" value="1"/>
</dbReference>
<feature type="domain" description="Core-binding (CB)" evidence="7">
    <location>
        <begin position="98"/>
        <end position="179"/>
    </location>
</feature>
<dbReference type="InterPro" id="IPR038488">
    <property type="entry name" value="Integrase_DNA-bd_sf"/>
</dbReference>
<dbReference type="GO" id="GO:0003677">
    <property type="term" value="F:DNA binding"/>
    <property type="evidence" value="ECO:0007669"/>
    <property type="project" value="UniProtKB-UniRule"/>
</dbReference>
<dbReference type="InterPro" id="IPR044068">
    <property type="entry name" value="CB"/>
</dbReference>
<keyword evidence="9" id="KW-1185">Reference proteome</keyword>
<evidence type="ECO:0000256" key="2">
    <source>
        <dbReference type="ARBA" id="ARBA00022908"/>
    </source>
</evidence>
<dbReference type="InterPro" id="IPR053876">
    <property type="entry name" value="Phage_int_M"/>
</dbReference>
<accession>A0A7T4T8C7</accession>
<dbReference type="GO" id="GO:0006310">
    <property type="term" value="P:DNA recombination"/>
    <property type="evidence" value="ECO:0007669"/>
    <property type="project" value="UniProtKB-KW"/>
</dbReference>
<evidence type="ECO:0000256" key="4">
    <source>
        <dbReference type="ARBA" id="ARBA00023172"/>
    </source>
</evidence>
<dbReference type="PROSITE" id="PS51898">
    <property type="entry name" value="TYR_RECOMBINASE"/>
    <property type="match status" value="1"/>
</dbReference>
<name>A0A7T4T8C7_9BURK</name>
<dbReference type="PANTHER" id="PTHR30629">
    <property type="entry name" value="PROPHAGE INTEGRASE"/>
    <property type="match status" value="1"/>
</dbReference>
<dbReference type="PANTHER" id="PTHR30629:SF2">
    <property type="entry name" value="PROPHAGE INTEGRASE INTS-RELATED"/>
    <property type="match status" value="1"/>
</dbReference>
<dbReference type="SUPFAM" id="SSF53098">
    <property type="entry name" value="Ribonuclease H-like"/>
    <property type="match status" value="1"/>
</dbReference>
<evidence type="ECO:0000256" key="1">
    <source>
        <dbReference type="ARBA" id="ARBA00008857"/>
    </source>
</evidence>
<dbReference type="InterPro" id="IPR013762">
    <property type="entry name" value="Integrase-like_cat_sf"/>
</dbReference>
<feature type="domain" description="Tyr recombinase" evidence="6">
    <location>
        <begin position="203"/>
        <end position="381"/>
    </location>
</feature>
<dbReference type="InterPro" id="IPR012337">
    <property type="entry name" value="RNaseH-like_sf"/>
</dbReference>
<dbReference type="InterPro" id="IPR010998">
    <property type="entry name" value="Integrase_recombinase_N"/>
</dbReference>
<dbReference type="Gene3D" id="3.30.420.10">
    <property type="entry name" value="Ribonuclease H-like superfamily/Ribonuclease H"/>
    <property type="match status" value="1"/>
</dbReference>
<dbReference type="InterPro" id="IPR002104">
    <property type="entry name" value="Integrase_catalytic"/>
</dbReference>
<gene>
    <name evidence="8" type="ORF">I6I06_15855</name>
</gene>
<dbReference type="SUPFAM" id="SSF56349">
    <property type="entry name" value="DNA breaking-rejoining enzymes"/>
    <property type="match status" value="1"/>
</dbReference>
<keyword evidence="4" id="KW-0233">DNA recombination</keyword>
<protein>
    <submittedName>
        <fullName evidence="8">Integrase arm-type DNA-binding domain-containing protein</fullName>
    </submittedName>
</protein>
<dbReference type="Gene3D" id="3.30.160.390">
    <property type="entry name" value="Integrase, DNA-binding domain"/>
    <property type="match status" value="1"/>
</dbReference>
<evidence type="ECO:0000313" key="8">
    <source>
        <dbReference type="EMBL" id="QQC63752.1"/>
    </source>
</evidence>
<dbReference type="KEGG" id="pgis:I6I06_15855"/>
<evidence type="ECO:0000313" key="9">
    <source>
        <dbReference type="Proteomes" id="UP000595610"/>
    </source>
</evidence>
<dbReference type="InterPro" id="IPR050808">
    <property type="entry name" value="Phage_Integrase"/>
</dbReference>
<dbReference type="Gene3D" id="1.10.443.10">
    <property type="entry name" value="Intergrase catalytic core"/>
    <property type="match status" value="1"/>
</dbReference>
<dbReference type="Pfam" id="PF13356">
    <property type="entry name" value="Arm-DNA-bind_3"/>
    <property type="match status" value="1"/>
</dbReference>
<dbReference type="InterPro" id="IPR011010">
    <property type="entry name" value="DNA_brk_join_enz"/>
</dbReference>
<evidence type="ECO:0000259" key="7">
    <source>
        <dbReference type="PROSITE" id="PS51900"/>
    </source>
</evidence>